<gene>
    <name evidence="1" type="ORF">LP422_03520</name>
</gene>
<dbReference type="Proteomes" id="UP001059663">
    <property type="component" value="Chromosome"/>
</dbReference>
<organism evidence="1 2">
    <name type="scientific">Janibacter limosus</name>
    <dbReference type="NCBI Taxonomy" id="53458"/>
    <lineage>
        <taxon>Bacteria</taxon>
        <taxon>Bacillati</taxon>
        <taxon>Actinomycetota</taxon>
        <taxon>Actinomycetes</taxon>
        <taxon>Micrococcales</taxon>
        <taxon>Intrasporangiaceae</taxon>
        <taxon>Janibacter</taxon>
    </lineage>
</organism>
<dbReference type="EMBL" id="CP087977">
    <property type="protein sequence ID" value="UUZ45307.1"/>
    <property type="molecule type" value="Genomic_DNA"/>
</dbReference>
<accession>A0AC61U5J8</accession>
<evidence type="ECO:0000313" key="1">
    <source>
        <dbReference type="EMBL" id="UUZ45307.1"/>
    </source>
</evidence>
<protein>
    <submittedName>
        <fullName evidence="1">DUF1990 domain-containing protein</fullName>
    </submittedName>
</protein>
<name>A0AC61U5J8_9MICO</name>
<evidence type="ECO:0000313" key="2">
    <source>
        <dbReference type="Proteomes" id="UP001059663"/>
    </source>
</evidence>
<proteinExistence type="predicted"/>
<sequence>MDETLSSSAAQRLRDAALTYAPVGGTRTGEVPSGFATFSRTRTVGEGQERFEVAARGLLRWEMHRRAGLRVQASHGHVTAGAVAVLRLGVGRVALAAPVRVVHVVDEPRRRGFAYGTLPGHPESGEESFVLELQPGGSVDFTITAFSRPATWLARAAGPVGRRVQSSITDRYLRSV</sequence>
<reference evidence="1" key="1">
    <citation type="submission" date="2021-11" db="EMBL/GenBank/DDBJ databases">
        <title>Study of the species diversity of bacterial strains isolated from a unique natural object - Shulgan-Tash cave (Bashkiria).</title>
        <authorList>
            <person name="Sazanova A.L."/>
            <person name="Chirak E.R."/>
            <person name="Safronova V.I."/>
        </authorList>
    </citation>
    <scope>NUCLEOTIDE SEQUENCE</scope>
    <source>
        <strain evidence="1">P1</strain>
    </source>
</reference>